<feature type="region of interest" description="Disordered" evidence="1">
    <location>
        <begin position="141"/>
        <end position="178"/>
    </location>
</feature>
<keyword evidence="3" id="KW-1185">Reference proteome</keyword>
<organism evidence="2 3">
    <name type="scientific">Punica granatum</name>
    <name type="common">Pomegranate</name>
    <dbReference type="NCBI Taxonomy" id="22663"/>
    <lineage>
        <taxon>Eukaryota</taxon>
        <taxon>Viridiplantae</taxon>
        <taxon>Streptophyta</taxon>
        <taxon>Embryophyta</taxon>
        <taxon>Tracheophyta</taxon>
        <taxon>Spermatophyta</taxon>
        <taxon>Magnoliopsida</taxon>
        <taxon>eudicotyledons</taxon>
        <taxon>Gunneridae</taxon>
        <taxon>Pentapetalae</taxon>
        <taxon>rosids</taxon>
        <taxon>malvids</taxon>
        <taxon>Myrtales</taxon>
        <taxon>Lythraceae</taxon>
        <taxon>Punica</taxon>
    </lineage>
</organism>
<sequence>MGSCSPSLTNHTSESISETSCLSRDTPELSQTPFLTRLSKDPVQGQVNGTRERAYTHPRTTKTMEQASDRLSGLVLVSRVIPDPEKGPLSDGIQRSELIRWKIDIRVSHHSLPTTPRTWGIVSPRAKQVSWVSRMTCQWSRTPLDKPSGHIHGKQRSQRSPNTSRHWGNTEKAPVPSP</sequence>
<feature type="region of interest" description="Disordered" evidence="1">
    <location>
        <begin position="1"/>
        <end position="54"/>
    </location>
</feature>
<dbReference type="AlphaFoldDB" id="A0A2I0IYX5"/>
<accession>A0A2I0IYX5</accession>
<gene>
    <name evidence="2" type="ORF">CRG98_030396</name>
</gene>
<evidence type="ECO:0000313" key="3">
    <source>
        <dbReference type="Proteomes" id="UP000233551"/>
    </source>
</evidence>
<dbReference type="EMBL" id="PGOL01002262">
    <property type="protein sequence ID" value="PKI49207.1"/>
    <property type="molecule type" value="Genomic_DNA"/>
</dbReference>
<name>A0A2I0IYX5_PUNGR</name>
<proteinExistence type="predicted"/>
<evidence type="ECO:0000256" key="1">
    <source>
        <dbReference type="SAM" id="MobiDB-lite"/>
    </source>
</evidence>
<feature type="compositionally biased region" description="Polar residues" evidence="1">
    <location>
        <begin position="158"/>
        <end position="167"/>
    </location>
</feature>
<feature type="compositionally biased region" description="Polar residues" evidence="1">
    <location>
        <begin position="1"/>
        <end position="34"/>
    </location>
</feature>
<dbReference type="Proteomes" id="UP000233551">
    <property type="component" value="Unassembled WGS sequence"/>
</dbReference>
<evidence type="ECO:0000313" key="2">
    <source>
        <dbReference type="EMBL" id="PKI49207.1"/>
    </source>
</evidence>
<comment type="caution">
    <text evidence="2">The sequence shown here is derived from an EMBL/GenBank/DDBJ whole genome shotgun (WGS) entry which is preliminary data.</text>
</comment>
<protein>
    <submittedName>
        <fullName evidence="2">Uncharacterized protein</fullName>
    </submittedName>
</protein>
<reference evidence="2 3" key="1">
    <citation type="submission" date="2017-11" db="EMBL/GenBank/DDBJ databases">
        <title>De-novo sequencing of pomegranate (Punica granatum L.) genome.</title>
        <authorList>
            <person name="Akparov Z."/>
            <person name="Amiraslanov A."/>
            <person name="Hajiyeva S."/>
            <person name="Abbasov M."/>
            <person name="Kaur K."/>
            <person name="Hamwieh A."/>
            <person name="Solovyev V."/>
            <person name="Salamov A."/>
            <person name="Braich B."/>
            <person name="Kosarev P."/>
            <person name="Mahmoud A."/>
            <person name="Hajiyev E."/>
            <person name="Babayeva S."/>
            <person name="Izzatullayeva V."/>
            <person name="Mammadov A."/>
            <person name="Mammadov A."/>
            <person name="Sharifova S."/>
            <person name="Ojaghi J."/>
            <person name="Eynullazada K."/>
            <person name="Bayramov B."/>
            <person name="Abdulazimova A."/>
            <person name="Shahmuradov I."/>
        </authorList>
    </citation>
    <scope>NUCLEOTIDE SEQUENCE [LARGE SCALE GENOMIC DNA]</scope>
    <source>
        <strain evidence="3">cv. AG2017</strain>
        <tissue evidence="2">Leaf</tissue>
    </source>
</reference>